<evidence type="ECO:0000313" key="12">
    <source>
        <dbReference type="Proteomes" id="UP000319257"/>
    </source>
</evidence>
<dbReference type="EMBL" id="SKBQ01000010">
    <property type="protein sequence ID" value="TPX18745.1"/>
    <property type="molecule type" value="Genomic_DNA"/>
</dbReference>
<dbReference type="GO" id="GO:0005351">
    <property type="term" value="F:carbohydrate:proton symporter activity"/>
    <property type="evidence" value="ECO:0007669"/>
    <property type="project" value="TreeGrafter"/>
</dbReference>
<feature type="transmembrane region" description="Helical" evidence="9">
    <location>
        <begin position="110"/>
        <end position="129"/>
    </location>
</feature>
<comment type="subcellular location">
    <subcellularLocation>
        <location evidence="1">Membrane</location>
        <topology evidence="1">Multi-pass membrane protein</topology>
    </subcellularLocation>
</comment>
<dbReference type="PANTHER" id="PTHR48022">
    <property type="entry name" value="PLASTIDIC GLUCOSE TRANSPORTER 4"/>
    <property type="match status" value="1"/>
</dbReference>
<organism evidence="11 12">
    <name type="scientific">Thyridium curvatum</name>
    <dbReference type="NCBI Taxonomy" id="1093900"/>
    <lineage>
        <taxon>Eukaryota</taxon>
        <taxon>Fungi</taxon>
        <taxon>Dikarya</taxon>
        <taxon>Ascomycota</taxon>
        <taxon>Pezizomycotina</taxon>
        <taxon>Sordariomycetes</taxon>
        <taxon>Sordariomycetidae</taxon>
        <taxon>Thyridiales</taxon>
        <taxon>Thyridiaceae</taxon>
        <taxon>Thyridium</taxon>
    </lineage>
</organism>
<evidence type="ECO:0000256" key="8">
    <source>
        <dbReference type="SAM" id="MobiDB-lite"/>
    </source>
</evidence>
<dbReference type="GeneID" id="41970049"/>
<evidence type="ECO:0000256" key="7">
    <source>
        <dbReference type="RuleBase" id="RU003346"/>
    </source>
</evidence>
<dbReference type="PANTHER" id="PTHR48022:SF14">
    <property type="entry name" value="MAJOR FACILITATOR SUPERFAMILY (MFS) PROFILE DOMAIN-CONTAINING PROTEIN-RELATED"/>
    <property type="match status" value="1"/>
</dbReference>
<evidence type="ECO:0000259" key="10">
    <source>
        <dbReference type="PROSITE" id="PS50850"/>
    </source>
</evidence>
<dbReference type="InterPro" id="IPR050360">
    <property type="entry name" value="MFS_Sugar_Transporters"/>
</dbReference>
<feature type="transmembrane region" description="Helical" evidence="9">
    <location>
        <begin position="135"/>
        <end position="160"/>
    </location>
</feature>
<dbReference type="RefSeq" id="XP_031000456.1">
    <property type="nucleotide sequence ID" value="XM_031136810.1"/>
</dbReference>
<feature type="transmembrane region" description="Helical" evidence="9">
    <location>
        <begin position="204"/>
        <end position="225"/>
    </location>
</feature>
<keyword evidence="5 9" id="KW-1133">Transmembrane helix</keyword>
<feature type="transmembrane region" description="Helical" evidence="9">
    <location>
        <begin position="395"/>
        <end position="418"/>
    </location>
</feature>
<keyword evidence="3 7" id="KW-0813">Transport</keyword>
<feature type="region of interest" description="Disordered" evidence="8">
    <location>
        <begin position="1"/>
        <end position="23"/>
    </location>
</feature>
<dbReference type="PROSITE" id="PS50850">
    <property type="entry name" value="MFS"/>
    <property type="match status" value="1"/>
</dbReference>
<dbReference type="Gene3D" id="1.20.1250.20">
    <property type="entry name" value="MFS general substrate transporter like domains"/>
    <property type="match status" value="1"/>
</dbReference>
<feature type="region of interest" description="Disordered" evidence="8">
    <location>
        <begin position="509"/>
        <end position="529"/>
    </location>
</feature>
<feature type="transmembrane region" description="Helical" evidence="9">
    <location>
        <begin position="430"/>
        <end position="449"/>
    </location>
</feature>
<dbReference type="AlphaFoldDB" id="A0A507B6I5"/>
<name>A0A507B6I5_9PEZI</name>
<dbReference type="Pfam" id="PF00083">
    <property type="entry name" value="Sugar_tr"/>
    <property type="match status" value="1"/>
</dbReference>
<evidence type="ECO:0000313" key="11">
    <source>
        <dbReference type="EMBL" id="TPX18745.1"/>
    </source>
</evidence>
<dbReference type="InterPro" id="IPR005828">
    <property type="entry name" value="MFS_sugar_transport-like"/>
</dbReference>
<feature type="transmembrane region" description="Helical" evidence="9">
    <location>
        <begin position="360"/>
        <end position="383"/>
    </location>
</feature>
<dbReference type="InParanoid" id="A0A507B6I5"/>
<feature type="transmembrane region" description="Helical" evidence="9">
    <location>
        <begin position="172"/>
        <end position="192"/>
    </location>
</feature>
<dbReference type="PRINTS" id="PR00171">
    <property type="entry name" value="SUGRTRNSPORT"/>
</dbReference>
<comment type="caution">
    <text evidence="11">The sequence shown here is derived from an EMBL/GenBank/DDBJ whole genome shotgun (WGS) entry which is preliminary data.</text>
</comment>
<evidence type="ECO:0000256" key="6">
    <source>
        <dbReference type="ARBA" id="ARBA00023136"/>
    </source>
</evidence>
<evidence type="ECO:0000256" key="3">
    <source>
        <dbReference type="ARBA" id="ARBA00022448"/>
    </source>
</evidence>
<proteinExistence type="inferred from homology"/>
<feature type="transmembrane region" description="Helical" evidence="9">
    <location>
        <begin position="80"/>
        <end position="98"/>
    </location>
</feature>
<gene>
    <name evidence="11" type="ORF">E0L32_002602</name>
</gene>
<evidence type="ECO:0000256" key="5">
    <source>
        <dbReference type="ARBA" id="ARBA00022989"/>
    </source>
</evidence>
<dbReference type="InterPro" id="IPR003663">
    <property type="entry name" value="Sugar/inositol_transpt"/>
</dbReference>
<dbReference type="Proteomes" id="UP000319257">
    <property type="component" value="Unassembled WGS sequence"/>
</dbReference>
<dbReference type="FunFam" id="1.20.1250.20:FF:000134">
    <property type="entry name" value="MFS sugar transporter protein"/>
    <property type="match status" value="1"/>
</dbReference>
<evidence type="ECO:0000256" key="2">
    <source>
        <dbReference type="ARBA" id="ARBA00010992"/>
    </source>
</evidence>
<feature type="transmembrane region" description="Helical" evidence="9">
    <location>
        <begin position="54"/>
        <end position="74"/>
    </location>
</feature>
<keyword evidence="6 9" id="KW-0472">Membrane</keyword>
<evidence type="ECO:0000256" key="4">
    <source>
        <dbReference type="ARBA" id="ARBA00022692"/>
    </source>
</evidence>
<dbReference type="OrthoDB" id="6612291at2759"/>
<protein>
    <recommendedName>
        <fullName evidence="10">Major facilitator superfamily (MFS) profile domain-containing protein</fullName>
    </recommendedName>
</protein>
<dbReference type="InterPro" id="IPR020846">
    <property type="entry name" value="MFS_dom"/>
</dbReference>
<evidence type="ECO:0000256" key="9">
    <source>
        <dbReference type="SAM" id="Phobius"/>
    </source>
</evidence>
<keyword evidence="12" id="KW-1185">Reference proteome</keyword>
<accession>A0A507B6I5</accession>
<evidence type="ECO:0000256" key="1">
    <source>
        <dbReference type="ARBA" id="ARBA00004141"/>
    </source>
</evidence>
<sequence>MPTTTTQPQKLDGPLVWDPPRPPAQLPTLPSRSVIFSQAHPPWINGPDRSRDRYNVGILSSVLVHPGFVAQLGHPDASRKGVITAIYYLGTWVSYVFISHTAGDRLGRRYAALVGTLTACFGAALQAGATGGGAYAMVVAGRVIAGIGTAIVSTSVPLYQSEISPAKQRGRFVVMNHIGFVAGLACGFWIGYAVTFWDDAWGTYVGWRFSIAVQLIPACIFAVGLPFTPETPRWLVEHGHLDRAHKTLHYFREGSYTDDEVEHEFAEIKASVAAYRASGLTWLSLFREPSLFSRLWRAALLQFMAQMCGATAMKYYLPTLFKALGLGRRLSLLAGGIESTLKIGCTILEMLIIDKVGRRLTLGVGAGVMAFAMLINGVLPIVYPGNANKASDYTCIVFIFVYALGYSMGFGPAAWVYGSEIFPTALRARGLNFAASGGAVGSIIVAQVWPVGIDKIGSRIYFFFMAVNLACVPIIFLLYPETKGRPLEEMDELFGKADAVQRMAEQAQEEPAELISGQDTGKHTGLGRV</sequence>
<comment type="similarity">
    <text evidence="2 7">Belongs to the major facilitator superfamily. Sugar transporter (TC 2.A.1.1) family.</text>
</comment>
<dbReference type="SUPFAM" id="SSF103473">
    <property type="entry name" value="MFS general substrate transporter"/>
    <property type="match status" value="1"/>
</dbReference>
<dbReference type="InterPro" id="IPR036259">
    <property type="entry name" value="MFS_trans_sf"/>
</dbReference>
<feature type="transmembrane region" description="Helical" evidence="9">
    <location>
        <begin position="461"/>
        <end position="480"/>
    </location>
</feature>
<keyword evidence="4 9" id="KW-0812">Transmembrane</keyword>
<feature type="domain" description="Major facilitator superfamily (MFS) profile" evidence="10">
    <location>
        <begin position="34"/>
        <end position="483"/>
    </location>
</feature>
<dbReference type="GO" id="GO:0016020">
    <property type="term" value="C:membrane"/>
    <property type="evidence" value="ECO:0007669"/>
    <property type="project" value="UniProtKB-SubCell"/>
</dbReference>
<dbReference type="NCBIfam" id="TIGR00879">
    <property type="entry name" value="SP"/>
    <property type="match status" value="1"/>
</dbReference>
<reference evidence="11 12" key="1">
    <citation type="submission" date="2019-06" db="EMBL/GenBank/DDBJ databases">
        <title>Draft genome sequence of the filamentous fungus Phialemoniopsis curvata isolated from diesel fuel.</title>
        <authorList>
            <person name="Varaljay V.A."/>
            <person name="Lyon W.J."/>
            <person name="Crouch A.L."/>
            <person name="Drake C.E."/>
            <person name="Hollomon J.M."/>
            <person name="Nadeau L.J."/>
            <person name="Nunn H.S."/>
            <person name="Stevenson B.S."/>
            <person name="Bojanowski C.L."/>
            <person name="Crookes-Goodson W.J."/>
        </authorList>
    </citation>
    <scope>NUCLEOTIDE SEQUENCE [LARGE SCALE GENOMIC DNA]</scope>
    <source>
        <strain evidence="11 12">D216</strain>
    </source>
</reference>